<keyword evidence="10" id="KW-1185">Reference proteome</keyword>
<dbReference type="InterPro" id="IPR009057">
    <property type="entry name" value="Homeodomain-like_sf"/>
</dbReference>
<dbReference type="CDD" id="cd00086">
    <property type="entry name" value="homeodomain"/>
    <property type="match status" value="1"/>
</dbReference>
<dbReference type="STRING" id="2094558.A0A314U752"/>
<dbReference type="PROSITE" id="PS50071">
    <property type="entry name" value="HOMEOBOX_2"/>
    <property type="match status" value="1"/>
</dbReference>
<comment type="caution">
    <text evidence="9">The sequence shown here is derived from an EMBL/GenBank/DDBJ whole genome shotgun (WGS) entry which is preliminary data.</text>
</comment>
<evidence type="ECO:0000259" key="8">
    <source>
        <dbReference type="PROSITE" id="PS50071"/>
    </source>
</evidence>
<feature type="region of interest" description="Disordered" evidence="7">
    <location>
        <begin position="228"/>
        <end position="247"/>
    </location>
</feature>
<feature type="domain" description="Homeobox" evidence="8">
    <location>
        <begin position="173"/>
        <end position="233"/>
    </location>
</feature>
<reference evidence="9 10" key="1">
    <citation type="submission" date="2018-02" db="EMBL/GenBank/DDBJ databases">
        <title>Draft genome of wild Prunus yedoensis var. nudiflora.</title>
        <authorList>
            <person name="Baek S."/>
            <person name="Kim J.-H."/>
            <person name="Choi K."/>
            <person name="Kim G.-B."/>
            <person name="Cho A."/>
            <person name="Jang H."/>
            <person name="Shin C.-H."/>
            <person name="Yu H.-J."/>
            <person name="Mun J.-H."/>
        </authorList>
    </citation>
    <scope>NUCLEOTIDE SEQUENCE [LARGE SCALE GENOMIC DNA]</scope>
    <source>
        <strain evidence="10">cv. Jeju island</strain>
        <tissue evidence="9">Leaf</tissue>
    </source>
</reference>
<evidence type="ECO:0000256" key="1">
    <source>
        <dbReference type="ARBA" id="ARBA00004123"/>
    </source>
</evidence>
<keyword evidence="9" id="KW-0575">Peroxidase</keyword>
<dbReference type="SUPFAM" id="SSF46689">
    <property type="entry name" value="Homeodomain-like"/>
    <property type="match status" value="1"/>
</dbReference>
<dbReference type="GO" id="GO:0004601">
    <property type="term" value="F:peroxidase activity"/>
    <property type="evidence" value="ECO:0007669"/>
    <property type="project" value="UniProtKB-KW"/>
</dbReference>
<evidence type="ECO:0000313" key="10">
    <source>
        <dbReference type="Proteomes" id="UP000250321"/>
    </source>
</evidence>
<keyword evidence="2 5" id="KW-0238">DNA-binding</keyword>
<evidence type="ECO:0000256" key="4">
    <source>
        <dbReference type="ARBA" id="ARBA00023242"/>
    </source>
</evidence>
<feature type="DNA-binding region" description="Homeobox" evidence="5">
    <location>
        <begin position="175"/>
        <end position="234"/>
    </location>
</feature>
<evidence type="ECO:0000256" key="5">
    <source>
        <dbReference type="PROSITE-ProRule" id="PRU00108"/>
    </source>
</evidence>
<keyword evidence="3 5" id="KW-0371">Homeobox</keyword>
<proteinExistence type="predicted"/>
<dbReference type="PANTHER" id="PTHR15467:SF9">
    <property type="entry name" value="HOMEOBOX DOMAIN-CONTAINING PROTEIN"/>
    <property type="match status" value="1"/>
</dbReference>
<keyword evidence="4 5" id="KW-0539">Nucleus</keyword>
<sequence length="247" mass="27743">MAFASALNTPKGLHCLTLPSSRNERPPTNLILPRQFPARFSSTLALARRRNQRTEVASSKPKIKKEDLKNDDASLDDEDLTEEELAKLEQEIKILAAELCLDRPVVLELLRNPPPSLLMMCAALPDEPAPTISASQTMPVETVVESTVETVVETTTESSEVEPTVKVPIHVMQQKFSAQKRLKKAHVETLESVYRKSKRPTNAMISSIVHVTNLPRKRVVKWFEDKRSEDGVTESRLPYRRPTPNTA</sequence>
<dbReference type="SMART" id="SM00389">
    <property type="entry name" value="HOX"/>
    <property type="match status" value="1"/>
</dbReference>
<evidence type="ECO:0000256" key="2">
    <source>
        <dbReference type="ARBA" id="ARBA00023125"/>
    </source>
</evidence>
<dbReference type="Pfam" id="PF00046">
    <property type="entry name" value="Homeodomain"/>
    <property type="match status" value="1"/>
</dbReference>
<feature type="region of interest" description="Disordered" evidence="7">
    <location>
        <begin position="50"/>
        <end position="76"/>
    </location>
</feature>
<dbReference type="GO" id="GO:0005634">
    <property type="term" value="C:nucleus"/>
    <property type="evidence" value="ECO:0007669"/>
    <property type="project" value="UniProtKB-SubCell"/>
</dbReference>
<protein>
    <submittedName>
        <fullName evidence="9">Protein OVEREXPRESSOR OF CATIONIC PEROXIDASE 3</fullName>
    </submittedName>
</protein>
<dbReference type="InterPro" id="IPR001356">
    <property type="entry name" value="HD"/>
</dbReference>
<dbReference type="AlphaFoldDB" id="A0A314U752"/>
<dbReference type="GO" id="GO:0000981">
    <property type="term" value="F:DNA-binding transcription factor activity, RNA polymerase II-specific"/>
    <property type="evidence" value="ECO:0007669"/>
    <property type="project" value="TreeGrafter"/>
</dbReference>
<evidence type="ECO:0000256" key="3">
    <source>
        <dbReference type="ARBA" id="ARBA00023155"/>
    </source>
</evidence>
<dbReference type="EMBL" id="PJQY01003999">
    <property type="protein sequence ID" value="PQM32752.1"/>
    <property type="molecule type" value="Genomic_DNA"/>
</dbReference>
<evidence type="ECO:0000313" key="9">
    <source>
        <dbReference type="EMBL" id="PQM32752.1"/>
    </source>
</evidence>
<dbReference type="PANTHER" id="PTHR15467">
    <property type="entry name" value="ZINC-FINGERS AND HOMEOBOXES RELATED"/>
    <property type="match status" value="1"/>
</dbReference>
<name>A0A314U752_PRUYE</name>
<dbReference type="OrthoDB" id="514822at2759"/>
<accession>A0A314U752</accession>
<comment type="subcellular location">
    <subcellularLocation>
        <location evidence="1 5 6">Nucleus</location>
    </subcellularLocation>
</comment>
<keyword evidence="9" id="KW-0560">Oxidoreductase</keyword>
<evidence type="ECO:0000256" key="7">
    <source>
        <dbReference type="SAM" id="MobiDB-lite"/>
    </source>
</evidence>
<dbReference type="Gene3D" id="1.10.10.60">
    <property type="entry name" value="Homeodomain-like"/>
    <property type="match status" value="1"/>
</dbReference>
<dbReference type="Proteomes" id="UP000250321">
    <property type="component" value="Unassembled WGS sequence"/>
</dbReference>
<dbReference type="GO" id="GO:0003677">
    <property type="term" value="F:DNA binding"/>
    <property type="evidence" value="ECO:0007669"/>
    <property type="project" value="UniProtKB-UniRule"/>
</dbReference>
<organism evidence="9 10">
    <name type="scientific">Prunus yedoensis var. nudiflora</name>
    <dbReference type="NCBI Taxonomy" id="2094558"/>
    <lineage>
        <taxon>Eukaryota</taxon>
        <taxon>Viridiplantae</taxon>
        <taxon>Streptophyta</taxon>
        <taxon>Embryophyta</taxon>
        <taxon>Tracheophyta</taxon>
        <taxon>Spermatophyta</taxon>
        <taxon>Magnoliopsida</taxon>
        <taxon>eudicotyledons</taxon>
        <taxon>Gunneridae</taxon>
        <taxon>Pentapetalae</taxon>
        <taxon>rosids</taxon>
        <taxon>fabids</taxon>
        <taxon>Rosales</taxon>
        <taxon>Rosaceae</taxon>
        <taxon>Amygdaloideae</taxon>
        <taxon>Amygdaleae</taxon>
        <taxon>Prunus</taxon>
    </lineage>
</organism>
<evidence type="ECO:0000256" key="6">
    <source>
        <dbReference type="RuleBase" id="RU000682"/>
    </source>
</evidence>
<gene>
    <name evidence="9" type="ORF">Pyn_16605</name>
</gene>